<keyword evidence="3" id="KW-1185">Reference proteome</keyword>
<keyword evidence="1" id="KW-0732">Signal</keyword>
<dbReference type="Gene3D" id="2.120.10.30">
    <property type="entry name" value="TolB, C-terminal domain"/>
    <property type="match status" value="1"/>
</dbReference>
<dbReference type="EMBL" id="CP037933">
    <property type="protein sequence ID" value="QBN20489.1"/>
    <property type="molecule type" value="Genomic_DNA"/>
</dbReference>
<name>A0A4P6YBN8_9FLAO</name>
<dbReference type="KEGG" id="fnk:E1750_17395"/>
<dbReference type="AlphaFoldDB" id="A0A4P6YBN8"/>
<dbReference type="InterPro" id="IPR011042">
    <property type="entry name" value="6-blade_b-propeller_TolB-like"/>
</dbReference>
<dbReference type="RefSeq" id="WP_133277988.1">
    <property type="nucleotide sequence ID" value="NZ_CP037933.1"/>
</dbReference>
<accession>A0A4P6YBN8</accession>
<protein>
    <submittedName>
        <fullName evidence="2">Uncharacterized protein</fullName>
    </submittedName>
</protein>
<feature type="chain" id="PRO_5020820161" evidence="1">
    <location>
        <begin position="23"/>
        <end position="352"/>
    </location>
</feature>
<organism evidence="2 3">
    <name type="scientific">Flavobacterium nackdongense</name>
    <dbReference type="NCBI Taxonomy" id="2547394"/>
    <lineage>
        <taxon>Bacteria</taxon>
        <taxon>Pseudomonadati</taxon>
        <taxon>Bacteroidota</taxon>
        <taxon>Flavobacteriia</taxon>
        <taxon>Flavobacteriales</taxon>
        <taxon>Flavobacteriaceae</taxon>
        <taxon>Flavobacterium</taxon>
    </lineage>
</organism>
<dbReference type="SUPFAM" id="SSF82171">
    <property type="entry name" value="DPP6 N-terminal domain-like"/>
    <property type="match status" value="1"/>
</dbReference>
<evidence type="ECO:0000313" key="2">
    <source>
        <dbReference type="EMBL" id="QBN20489.1"/>
    </source>
</evidence>
<evidence type="ECO:0000313" key="3">
    <source>
        <dbReference type="Proteomes" id="UP000291124"/>
    </source>
</evidence>
<gene>
    <name evidence="2" type="ORF">E1750_17395</name>
</gene>
<dbReference type="OrthoDB" id="9812921at2"/>
<dbReference type="Proteomes" id="UP000291124">
    <property type="component" value="Chromosome"/>
</dbReference>
<sequence length="352" mass="39957">MKASIKVLTSIFLLLSFVTGSAQNTILAKSPLDTMPSFVKKITTFGERCDWSLDGKKIIFLEKMYGDVFEVEVATGILTPLTHHFFHEGFVRALYLSNGDILLSGSKTFDAANPGKSRSPEQAELWVLKRDLSGPPTPLGVFCKEGPAVSREQLKIAWTVDDIYMSDIVYDNGIPKLKQIDTLVRSKDLPKEIANWRLETQNFRPPYDDELIFNAHFPAIEYEAEVMGINLKTKKIINYSQRPDRYDEPEGIFPDGKHILVESTRHHPKRDKGRTTWDYIDIYKLALDGSAKMERITYFNEGLVYKATNPVVSDDGRFMAFQYSVIGETTGVGHGIVIWDFVKENEMKNAKK</sequence>
<reference evidence="3" key="1">
    <citation type="submission" date="2019-03" db="EMBL/GenBank/DDBJ databases">
        <title>Flavobacterium sp.</title>
        <authorList>
            <person name="Kim H."/>
        </authorList>
    </citation>
    <scope>NUCLEOTIDE SEQUENCE [LARGE SCALE GENOMIC DNA]</scope>
    <source>
        <strain evidence="3">GS13</strain>
    </source>
</reference>
<feature type="signal peptide" evidence="1">
    <location>
        <begin position="1"/>
        <end position="22"/>
    </location>
</feature>
<evidence type="ECO:0000256" key="1">
    <source>
        <dbReference type="SAM" id="SignalP"/>
    </source>
</evidence>
<proteinExistence type="predicted"/>